<keyword evidence="1 10" id="KW-0963">Cytoplasm</keyword>
<keyword evidence="4 10" id="KW-0547">Nucleotide-binding</keyword>
<name>A0A2T1N6W9_9FLAO</name>
<dbReference type="GO" id="GO:0071555">
    <property type="term" value="P:cell wall organization"/>
    <property type="evidence" value="ECO:0007669"/>
    <property type="project" value="UniProtKB-KW"/>
</dbReference>
<dbReference type="GO" id="GO:0005737">
    <property type="term" value="C:cytoplasm"/>
    <property type="evidence" value="ECO:0007669"/>
    <property type="project" value="UniProtKB-SubCell"/>
</dbReference>
<comment type="function">
    <text evidence="10 11">Involved in cell wall formation. Catalyzes the final step in the synthesis of UDP-N-acetylmuramoyl-pentapeptide, the precursor of murein.</text>
</comment>
<evidence type="ECO:0000256" key="8">
    <source>
        <dbReference type="ARBA" id="ARBA00023306"/>
    </source>
</evidence>
<dbReference type="Pfam" id="PF01225">
    <property type="entry name" value="Mur_ligase"/>
    <property type="match status" value="1"/>
</dbReference>
<comment type="similarity">
    <text evidence="10">Belongs to the MurCDEF family. MurF subfamily.</text>
</comment>
<protein>
    <recommendedName>
        <fullName evidence="10 11">UDP-N-acetylmuramoyl-tripeptide--D-alanyl-D-alanine ligase</fullName>
        <ecNumber evidence="10 11">6.3.2.10</ecNumber>
    </recommendedName>
    <alternativeName>
        <fullName evidence="10">D-alanyl-D-alanine-adding enzyme</fullName>
    </alternativeName>
</protein>
<keyword evidence="2 10" id="KW-0436">Ligase</keyword>
<dbReference type="InterPro" id="IPR000713">
    <property type="entry name" value="Mur_ligase_N"/>
</dbReference>
<evidence type="ECO:0000256" key="9">
    <source>
        <dbReference type="ARBA" id="ARBA00023316"/>
    </source>
</evidence>
<comment type="subcellular location">
    <subcellularLocation>
        <location evidence="10 11">Cytoplasm</location>
    </subcellularLocation>
</comment>
<dbReference type="AlphaFoldDB" id="A0A2T1N6W9"/>
<dbReference type="NCBIfam" id="TIGR01143">
    <property type="entry name" value="murF"/>
    <property type="match status" value="1"/>
</dbReference>
<dbReference type="GO" id="GO:0008766">
    <property type="term" value="F:UDP-N-acetylmuramoylalanyl-D-glutamyl-2,6-diaminopimelate-D-alanyl-D-alanine ligase activity"/>
    <property type="evidence" value="ECO:0007669"/>
    <property type="project" value="RHEA"/>
</dbReference>
<evidence type="ECO:0000259" key="13">
    <source>
        <dbReference type="Pfam" id="PF02875"/>
    </source>
</evidence>
<evidence type="ECO:0000256" key="1">
    <source>
        <dbReference type="ARBA" id="ARBA00022490"/>
    </source>
</evidence>
<dbReference type="EC" id="6.3.2.10" evidence="10 11"/>
<reference evidence="15 16" key="1">
    <citation type="submission" date="2018-03" db="EMBL/GenBank/DDBJ databases">
        <title>Mesoflavibacter sp. HG37 and Mesoflavibacter sp. HG96 sp.nov., two marine bacteria isolated from seawater of Western Pacific Ocean.</title>
        <authorList>
            <person name="Cheng H."/>
            <person name="Wu Y.-H."/>
            <person name="Guo L.-L."/>
            <person name="Xu X.-W."/>
        </authorList>
    </citation>
    <scope>NUCLEOTIDE SEQUENCE [LARGE SCALE GENOMIC DNA]</scope>
    <source>
        <strain evidence="15 16">KCTC 32269</strain>
    </source>
</reference>
<dbReference type="GO" id="GO:0047480">
    <property type="term" value="F:UDP-N-acetylmuramoyl-tripeptide-D-alanyl-D-alanine ligase activity"/>
    <property type="evidence" value="ECO:0007669"/>
    <property type="project" value="UniProtKB-UniRule"/>
</dbReference>
<dbReference type="SUPFAM" id="SSF53244">
    <property type="entry name" value="MurD-like peptide ligases, peptide-binding domain"/>
    <property type="match status" value="1"/>
</dbReference>
<dbReference type="Proteomes" id="UP000238426">
    <property type="component" value="Unassembled WGS sequence"/>
</dbReference>
<dbReference type="InterPro" id="IPR035911">
    <property type="entry name" value="MurE/MurF_N"/>
</dbReference>
<evidence type="ECO:0000256" key="2">
    <source>
        <dbReference type="ARBA" id="ARBA00022598"/>
    </source>
</evidence>
<evidence type="ECO:0000256" key="11">
    <source>
        <dbReference type="RuleBase" id="RU004136"/>
    </source>
</evidence>
<dbReference type="Pfam" id="PF02875">
    <property type="entry name" value="Mur_ligase_C"/>
    <property type="match status" value="1"/>
</dbReference>
<dbReference type="Pfam" id="PF08245">
    <property type="entry name" value="Mur_ligase_M"/>
    <property type="match status" value="1"/>
</dbReference>
<comment type="caution">
    <text evidence="15">The sequence shown here is derived from an EMBL/GenBank/DDBJ whole genome shotgun (WGS) entry which is preliminary data.</text>
</comment>
<evidence type="ECO:0000256" key="4">
    <source>
        <dbReference type="ARBA" id="ARBA00022741"/>
    </source>
</evidence>
<evidence type="ECO:0000256" key="5">
    <source>
        <dbReference type="ARBA" id="ARBA00022840"/>
    </source>
</evidence>
<evidence type="ECO:0000256" key="3">
    <source>
        <dbReference type="ARBA" id="ARBA00022618"/>
    </source>
</evidence>
<feature type="domain" description="Mur ligase C-terminal" evidence="13">
    <location>
        <begin position="302"/>
        <end position="419"/>
    </location>
</feature>
<dbReference type="GO" id="GO:0009252">
    <property type="term" value="P:peptidoglycan biosynthetic process"/>
    <property type="evidence" value="ECO:0007669"/>
    <property type="project" value="UniProtKB-UniRule"/>
</dbReference>
<dbReference type="HAMAP" id="MF_02019">
    <property type="entry name" value="MurF"/>
    <property type="match status" value="1"/>
</dbReference>
<gene>
    <name evidence="10" type="primary">murF</name>
    <name evidence="15" type="ORF">C7H52_11065</name>
</gene>
<dbReference type="SUPFAM" id="SSF63418">
    <property type="entry name" value="MurE/MurF N-terminal domain"/>
    <property type="match status" value="1"/>
</dbReference>
<evidence type="ECO:0000313" key="16">
    <source>
        <dbReference type="Proteomes" id="UP000238426"/>
    </source>
</evidence>
<evidence type="ECO:0000313" key="15">
    <source>
        <dbReference type="EMBL" id="PSG87341.1"/>
    </source>
</evidence>
<feature type="domain" description="Mur ligase central" evidence="14">
    <location>
        <begin position="99"/>
        <end position="278"/>
    </location>
</feature>
<dbReference type="RefSeq" id="WP_106463978.1">
    <property type="nucleotide sequence ID" value="NZ_PXOQ01000012.1"/>
</dbReference>
<evidence type="ECO:0000259" key="14">
    <source>
        <dbReference type="Pfam" id="PF08245"/>
    </source>
</evidence>
<keyword evidence="5 10" id="KW-0067">ATP-binding</keyword>
<dbReference type="Gene3D" id="3.40.1190.10">
    <property type="entry name" value="Mur-like, catalytic domain"/>
    <property type="match status" value="1"/>
</dbReference>
<dbReference type="InterPro" id="IPR004101">
    <property type="entry name" value="Mur_ligase_C"/>
</dbReference>
<evidence type="ECO:0000256" key="6">
    <source>
        <dbReference type="ARBA" id="ARBA00022960"/>
    </source>
</evidence>
<evidence type="ECO:0000256" key="10">
    <source>
        <dbReference type="HAMAP-Rule" id="MF_02019"/>
    </source>
</evidence>
<keyword evidence="3 10" id="KW-0132">Cell division</keyword>
<proteinExistence type="inferred from homology"/>
<dbReference type="InterPro" id="IPR051046">
    <property type="entry name" value="MurCDEF_CellWall_CoF430Synth"/>
</dbReference>
<accession>A0A2T1N6W9</accession>
<evidence type="ECO:0000259" key="12">
    <source>
        <dbReference type="Pfam" id="PF01225"/>
    </source>
</evidence>
<comment type="catalytic activity">
    <reaction evidence="10 11">
        <text>D-alanyl-D-alanine + UDP-N-acetyl-alpha-D-muramoyl-L-alanyl-gamma-D-glutamyl-meso-2,6-diaminopimelate + ATP = UDP-N-acetyl-alpha-D-muramoyl-L-alanyl-gamma-D-glutamyl-meso-2,6-diaminopimeloyl-D-alanyl-D-alanine + ADP + phosphate + H(+)</text>
        <dbReference type="Rhea" id="RHEA:28374"/>
        <dbReference type="ChEBI" id="CHEBI:15378"/>
        <dbReference type="ChEBI" id="CHEBI:30616"/>
        <dbReference type="ChEBI" id="CHEBI:43474"/>
        <dbReference type="ChEBI" id="CHEBI:57822"/>
        <dbReference type="ChEBI" id="CHEBI:61386"/>
        <dbReference type="ChEBI" id="CHEBI:83905"/>
        <dbReference type="ChEBI" id="CHEBI:456216"/>
        <dbReference type="EC" id="6.3.2.10"/>
    </reaction>
</comment>
<dbReference type="OrthoDB" id="9801978at2"/>
<dbReference type="GO" id="GO:0005524">
    <property type="term" value="F:ATP binding"/>
    <property type="evidence" value="ECO:0007669"/>
    <property type="project" value="UniProtKB-UniRule"/>
</dbReference>
<dbReference type="InterPro" id="IPR036615">
    <property type="entry name" value="Mur_ligase_C_dom_sf"/>
</dbReference>
<feature type="domain" description="Mur ligase N-terminal catalytic" evidence="12">
    <location>
        <begin position="15"/>
        <end position="86"/>
    </location>
</feature>
<dbReference type="InterPro" id="IPR005863">
    <property type="entry name" value="UDP-N-AcMur_synth"/>
</dbReference>
<dbReference type="Gene3D" id="3.40.1390.10">
    <property type="entry name" value="MurE/MurF, N-terminal domain"/>
    <property type="match status" value="1"/>
</dbReference>
<organism evidence="15 16">
    <name type="scientific">Aurantibacter aestuarii</name>
    <dbReference type="NCBI Taxonomy" id="1266046"/>
    <lineage>
        <taxon>Bacteria</taxon>
        <taxon>Pseudomonadati</taxon>
        <taxon>Bacteroidota</taxon>
        <taxon>Flavobacteriia</taxon>
        <taxon>Flavobacteriales</taxon>
        <taxon>Flavobacteriaceae</taxon>
        <taxon>Aurantibacter</taxon>
    </lineage>
</organism>
<dbReference type="GO" id="GO:0051301">
    <property type="term" value="P:cell division"/>
    <property type="evidence" value="ECO:0007669"/>
    <property type="project" value="UniProtKB-KW"/>
</dbReference>
<evidence type="ECO:0000256" key="7">
    <source>
        <dbReference type="ARBA" id="ARBA00022984"/>
    </source>
</evidence>
<feature type="binding site" evidence="10">
    <location>
        <begin position="100"/>
        <end position="106"/>
    </location>
    <ligand>
        <name>ATP</name>
        <dbReference type="ChEBI" id="CHEBI:30616"/>
    </ligand>
</feature>
<dbReference type="Gene3D" id="3.90.190.20">
    <property type="entry name" value="Mur ligase, C-terminal domain"/>
    <property type="match status" value="1"/>
</dbReference>
<keyword evidence="6 10" id="KW-0133">Cell shape</keyword>
<dbReference type="InterPro" id="IPR013221">
    <property type="entry name" value="Mur_ligase_cen"/>
</dbReference>
<keyword evidence="9 10" id="KW-0961">Cell wall biogenesis/degradation</keyword>
<dbReference type="EMBL" id="PXOQ01000012">
    <property type="protein sequence ID" value="PSG87341.1"/>
    <property type="molecule type" value="Genomic_DNA"/>
</dbReference>
<dbReference type="UniPathway" id="UPA00219"/>
<keyword evidence="8 10" id="KW-0131">Cell cycle</keyword>
<sequence length="430" mass="48839">MEIQQLHQLFLTSNGICTDNRVVKENEIFFALRGENFNGNTFAKKALENGALQVIIDDKNVTSELDSTHYILVDDVLKTLQELARYHRNYLNIPIIGLTGSNGKTTTKELIYAVISQSYKTIATIGNLNNHIGVPLTLLRMTEETEIGIVEMGANHQKEIEFLCTIAQPNLGYITNFGKAHLEGFGGVEGVIKGKSELYTYLKQNNQTVITNLDDSKQNELTINSKRFTFGQNNNPADVLVTLKNIQPFLEIEYDYLNIKSNLIGIYNFNNIASAICIGTYFKVPKKLIKKGIESYVPSNNRSQLIQIKTNKIILDAYNANPSSMEAVLHNLSKQNSSHNYLILGDMFELGDEAWKEHLFIINLVKSLQFKDALFVGGNFYKHKSNFKEFKFFKEYKDLEEYINLNLPEKRTILVKGSRGMALERILKIL</sequence>
<comment type="pathway">
    <text evidence="10 11">Cell wall biogenesis; peptidoglycan biosynthesis.</text>
</comment>
<dbReference type="InterPro" id="IPR036565">
    <property type="entry name" value="Mur-like_cat_sf"/>
</dbReference>
<dbReference type="PANTHER" id="PTHR43024:SF1">
    <property type="entry name" value="UDP-N-ACETYLMURAMOYL-TRIPEPTIDE--D-ALANYL-D-ALANINE LIGASE"/>
    <property type="match status" value="1"/>
</dbReference>
<keyword evidence="16" id="KW-1185">Reference proteome</keyword>
<dbReference type="GO" id="GO:0008360">
    <property type="term" value="P:regulation of cell shape"/>
    <property type="evidence" value="ECO:0007669"/>
    <property type="project" value="UniProtKB-KW"/>
</dbReference>
<keyword evidence="7 10" id="KW-0573">Peptidoglycan synthesis</keyword>
<dbReference type="SUPFAM" id="SSF53623">
    <property type="entry name" value="MurD-like peptide ligases, catalytic domain"/>
    <property type="match status" value="1"/>
</dbReference>
<dbReference type="PANTHER" id="PTHR43024">
    <property type="entry name" value="UDP-N-ACETYLMURAMOYL-TRIPEPTIDE--D-ALANYL-D-ALANINE LIGASE"/>
    <property type="match status" value="1"/>
</dbReference>